<protein>
    <submittedName>
        <fullName evidence="5">Thiol peroxidase Tpx like protein</fullName>
    </submittedName>
</protein>
<dbReference type="Pfam" id="PF08534">
    <property type="entry name" value="Redoxin"/>
    <property type="match status" value="1"/>
</dbReference>
<dbReference type="PROSITE" id="PS51352">
    <property type="entry name" value="THIOREDOXIN_2"/>
    <property type="match status" value="1"/>
</dbReference>
<evidence type="ECO:0000313" key="6">
    <source>
        <dbReference type="Proteomes" id="UP001057375"/>
    </source>
</evidence>
<gene>
    <name evidence="5" type="ORF">ADUPG1_004174</name>
</gene>
<dbReference type="Proteomes" id="UP001057375">
    <property type="component" value="Unassembled WGS sequence"/>
</dbReference>
<dbReference type="InterPro" id="IPR013766">
    <property type="entry name" value="Thioredoxin_domain"/>
</dbReference>
<proteinExistence type="inferred from homology"/>
<keyword evidence="6" id="KW-1185">Reference proteome</keyword>
<feature type="domain" description="Thioredoxin" evidence="4">
    <location>
        <begin position="8"/>
        <end position="152"/>
    </location>
</feature>
<reference evidence="5" key="1">
    <citation type="submission" date="2022-03" db="EMBL/GenBank/DDBJ databases">
        <title>Draft genome sequence of Aduncisulcus paluster, a free-living microaerophilic Fornicata.</title>
        <authorList>
            <person name="Yuyama I."/>
            <person name="Kume K."/>
            <person name="Tamura T."/>
            <person name="Inagaki Y."/>
            <person name="Hashimoto T."/>
        </authorList>
    </citation>
    <scope>NUCLEOTIDE SEQUENCE</scope>
    <source>
        <strain evidence="5">NY0171</strain>
    </source>
</reference>
<evidence type="ECO:0000259" key="4">
    <source>
        <dbReference type="PROSITE" id="PS51352"/>
    </source>
</evidence>
<comment type="similarity">
    <text evidence="1">Belongs to the peroxiredoxin family. Prx5 subfamily.</text>
</comment>
<name>A0ABQ5JTX5_9EUKA</name>
<dbReference type="EMBL" id="BQXS01006051">
    <property type="protein sequence ID" value="GKT17062.1"/>
    <property type="molecule type" value="Genomic_DNA"/>
</dbReference>
<dbReference type="Gene3D" id="3.40.30.10">
    <property type="entry name" value="Glutaredoxin"/>
    <property type="match status" value="1"/>
</dbReference>
<organism evidence="5 6">
    <name type="scientific">Aduncisulcus paluster</name>
    <dbReference type="NCBI Taxonomy" id="2918883"/>
    <lineage>
        <taxon>Eukaryota</taxon>
        <taxon>Metamonada</taxon>
        <taxon>Carpediemonas-like organisms</taxon>
        <taxon>Aduncisulcus</taxon>
    </lineage>
</organism>
<accession>A0ABQ5JTX5</accession>
<dbReference type="PANTHER" id="PTHR43110:SF1">
    <property type="entry name" value="THIOL PEROXIDASE"/>
    <property type="match status" value="1"/>
</dbReference>
<dbReference type="InterPro" id="IPR036249">
    <property type="entry name" value="Thioredoxin-like_sf"/>
</dbReference>
<keyword evidence="2" id="KW-1015">Disulfide bond</keyword>
<evidence type="ECO:0000256" key="2">
    <source>
        <dbReference type="ARBA" id="ARBA00023157"/>
    </source>
</evidence>
<dbReference type="InterPro" id="IPR050455">
    <property type="entry name" value="Tpx_Peroxidase_subfamily"/>
</dbReference>
<dbReference type="CDD" id="cd03014">
    <property type="entry name" value="PRX_Atyp2cys"/>
    <property type="match status" value="1"/>
</dbReference>
<dbReference type="InterPro" id="IPR002065">
    <property type="entry name" value="TPX"/>
</dbReference>
<dbReference type="NCBIfam" id="NF001808">
    <property type="entry name" value="PRK00522.1"/>
    <property type="match status" value="1"/>
</dbReference>
<sequence length="152" mass="17080">MTLRGEAVKNGQQAPNFTAIKQDLSQFDFYKDTENKVKVISIAPSIDTGVCSLQTIRFNEEAGKLKDNVQIVTVTVDLPFAQKRYCAAEGIENIDVVSDHKDLDFGEKYGFVIDELRLLTRGIVVVDKDNKVQHVEYVGEVTEHPDYDKALD</sequence>
<evidence type="ECO:0000256" key="1">
    <source>
        <dbReference type="ARBA" id="ARBA00010505"/>
    </source>
</evidence>
<keyword evidence="5" id="KW-0560">Oxidoreductase</keyword>
<keyword evidence="3" id="KW-0676">Redox-active center</keyword>
<comment type="caution">
    <text evidence="5">The sequence shown here is derived from an EMBL/GenBank/DDBJ whole genome shotgun (WGS) entry which is preliminary data.</text>
</comment>
<feature type="non-terminal residue" evidence="5">
    <location>
        <position position="152"/>
    </location>
</feature>
<dbReference type="GO" id="GO:0004601">
    <property type="term" value="F:peroxidase activity"/>
    <property type="evidence" value="ECO:0007669"/>
    <property type="project" value="UniProtKB-KW"/>
</dbReference>
<dbReference type="SUPFAM" id="SSF52833">
    <property type="entry name" value="Thioredoxin-like"/>
    <property type="match status" value="1"/>
</dbReference>
<evidence type="ECO:0000256" key="3">
    <source>
        <dbReference type="ARBA" id="ARBA00023284"/>
    </source>
</evidence>
<keyword evidence="5" id="KW-0575">Peroxidase</keyword>
<evidence type="ECO:0000313" key="5">
    <source>
        <dbReference type="EMBL" id="GKT17062.1"/>
    </source>
</evidence>
<dbReference type="PANTHER" id="PTHR43110">
    <property type="entry name" value="THIOL PEROXIDASE"/>
    <property type="match status" value="1"/>
</dbReference>
<dbReference type="InterPro" id="IPR013740">
    <property type="entry name" value="Redoxin"/>
</dbReference>